<evidence type="ECO:0000259" key="1">
    <source>
        <dbReference type="Pfam" id="PF24024"/>
    </source>
</evidence>
<dbReference type="Pfam" id="PF24024">
    <property type="entry name" value="DUF7336"/>
    <property type="match status" value="1"/>
</dbReference>
<dbReference type="AlphaFoldDB" id="A0A517Y2S9"/>
<dbReference type="OrthoDB" id="1551149at2"/>
<feature type="domain" description="DUF7336" evidence="1">
    <location>
        <begin position="4"/>
        <end position="66"/>
    </location>
</feature>
<proteinExistence type="predicted"/>
<protein>
    <recommendedName>
        <fullName evidence="1">DUF7336 domain-containing protein</fullName>
    </recommendedName>
</protein>
<reference evidence="2 3" key="1">
    <citation type="submission" date="2019-02" db="EMBL/GenBank/DDBJ databases">
        <title>Deep-cultivation of Planctomycetes and their phenomic and genomic characterization uncovers novel biology.</title>
        <authorList>
            <person name="Wiegand S."/>
            <person name="Jogler M."/>
            <person name="Boedeker C."/>
            <person name="Pinto D."/>
            <person name="Vollmers J."/>
            <person name="Rivas-Marin E."/>
            <person name="Kohn T."/>
            <person name="Peeters S.H."/>
            <person name="Heuer A."/>
            <person name="Rast P."/>
            <person name="Oberbeckmann S."/>
            <person name="Bunk B."/>
            <person name="Jeske O."/>
            <person name="Meyerdierks A."/>
            <person name="Storesund J.E."/>
            <person name="Kallscheuer N."/>
            <person name="Luecker S."/>
            <person name="Lage O.M."/>
            <person name="Pohl T."/>
            <person name="Merkel B.J."/>
            <person name="Hornburger P."/>
            <person name="Mueller R.-W."/>
            <person name="Bruemmer F."/>
            <person name="Labrenz M."/>
            <person name="Spormann A.M."/>
            <person name="Op den Camp H."/>
            <person name="Overmann J."/>
            <person name="Amann R."/>
            <person name="Jetten M.S.M."/>
            <person name="Mascher T."/>
            <person name="Medema M.H."/>
            <person name="Devos D.P."/>
            <person name="Kaster A.-K."/>
            <person name="Ovreas L."/>
            <person name="Rohde M."/>
            <person name="Galperin M.Y."/>
            <person name="Jogler C."/>
        </authorList>
    </citation>
    <scope>NUCLEOTIDE SEQUENCE [LARGE SCALE GENOMIC DNA]</scope>
    <source>
        <strain evidence="2 3">ETA_A1</strain>
    </source>
</reference>
<dbReference type="EMBL" id="CP036273">
    <property type="protein sequence ID" value="QDU24071.1"/>
    <property type="molecule type" value="Genomic_DNA"/>
</dbReference>
<dbReference type="KEGG" id="uli:ETAA1_60840"/>
<evidence type="ECO:0000313" key="3">
    <source>
        <dbReference type="Proteomes" id="UP000319576"/>
    </source>
</evidence>
<name>A0A517Y2S9_9BACT</name>
<dbReference type="RefSeq" id="WP_145244266.1">
    <property type="nucleotide sequence ID" value="NZ_CP036273.1"/>
</dbReference>
<keyword evidence="3" id="KW-1185">Reference proteome</keyword>
<accession>A0A517Y2S9</accession>
<organism evidence="2 3">
    <name type="scientific">Urbifossiella limnaea</name>
    <dbReference type="NCBI Taxonomy" id="2528023"/>
    <lineage>
        <taxon>Bacteria</taxon>
        <taxon>Pseudomonadati</taxon>
        <taxon>Planctomycetota</taxon>
        <taxon>Planctomycetia</taxon>
        <taxon>Gemmatales</taxon>
        <taxon>Gemmataceae</taxon>
        <taxon>Urbifossiella</taxon>
    </lineage>
</organism>
<dbReference type="Proteomes" id="UP000319576">
    <property type="component" value="Chromosome"/>
</dbReference>
<dbReference type="InterPro" id="IPR055760">
    <property type="entry name" value="DUF7336"/>
</dbReference>
<evidence type="ECO:0000313" key="2">
    <source>
        <dbReference type="EMBL" id="QDU24071.1"/>
    </source>
</evidence>
<sequence length="73" mass="7955">MASVFILQHVHERDDGSEDVKLIGVYSSRAAAAAAVDRMSRRPGFVDAAAGFHIDEYRLDQDQWAEGYATVGG</sequence>
<gene>
    <name evidence="2" type="ORF">ETAA1_60840</name>
</gene>